<accession>A0ABP0MQX8</accession>
<keyword evidence="2" id="KW-1185">Reference proteome</keyword>
<sequence length="304" mass="33783">MMCYDQLNLPAIAAAEALNRRRTLIEHAHQGRPDAPSYEGAEDFLGVRESADGSIVDPALAAFAAKRQATKAEVMKQTRLASEEKDDGYVGDVSALHSRRSRQRVQKRRLLVSREIETVKCLNHLAGFADESSWPSSPTNFSQKSALQVVSEAHFKRPPPPERETPQAALRQLLSKKVSSGYESGDAPGQVVAYQRALLSLPRDQQDPVQLSHLLPAKEKEQLEHFADSMLLSDEEMAGVLERGFSRDKYLDPVLEGDQTEYHAFVADLFACKLLDFTIAPKSQVGVNILLSPQLIQSSFVMLW</sequence>
<comment type="caution">
    <text evidence="1">The sequence shown here is derived from an EMBL/GenBank/DDBJ whole genome shotgun (WGS) entry which is preliminary data.</text>
</comment>
<evidence type="ECO:0000313" key="1">
    <source>
        <dbReference type="EMBL" id="CAK9053892.1"/>
    </source>
</evidence>
<protein>
    <submittedName>
        <fullName evidence="1">Regulator of nonsense transcripts 1-like</fullName>
    </submittedName>
</protein>
<dbReference type="EMBL" id="CAXAMM010023605">
    <property type="protein sequence ID" value="CAK9053892.1"/>
    <property type="molecule type" value="Genomic_DNA"/>
</dbReference>
<gene>
    <name evidence="1" type="ORF">SCF082_LOCUS29326</name>
</gene>
<evidence type="ECO:0000313" key="2">
    <source>
        <dbReference type="Proteomes" id="UP001642464"/>
    </source>
</evidence>
<proteinExistence type="predicted"/>
<organism evidence="1 2">
    <name type="scientific">Durusdinium trenchii</name>
    <dbReference type="NCBI Taxonomy" id="1381693"/>
    <lineage>
        <taxon>Eukaryota</taxon>
        <taxon>Sar</taxon>
        <taxon>Alveolata</taxon>
        <taxon>Dinophyceae</taxon>
        <taxon>Suessiales</taxon>
        <taxon>Symbiodiniaceae</taxon>
        <taxon>Durusdinium</taxon>
    </lineage>
</organism>
<feature type="non-terminal residue" evidence="1">
    <location>
        <position position="304"/>
    </location>
</feature>
<dbReference type="Proteomes" id="UP001642464">
    <property type="component" value="Unassembled WGS sequence"/>
</dbReference>
<name>A0ABP0MQX8_9DINO</name>
<reference evidence="1 2" key="1">
    <citation type="submission" date="2024-02" db="EMBL/GenBank/DDBJ databases">
        <authorList>
            <person name="Chen Y."/>
            <person name="Shah S."/>
            <person name="Dougan E. K."/>
            <person name="Thang M."/>
            <person name="Chan C."/>
        </authorList>
    </citation>
    <scope>NUCLEOTIDE SEQUENCE [LARGE SCALE GENOMIC DNA]</scope>
</reference>